<dbReference type="PANTHER" id="PTHR47515:SF2">
    <property type="entry name" value="INTEGRASE CORE DOMAIN PROTEIN"/>
    <property type="match status" value="1"/>
</dbReference>
<dbReference type="PROSITE" id="PS50994">
    <property type="entry name" value="INTEGRASE"/>
    <property type="match status" value="1"/>
</dbReference>
<dbReference type="EMBL" id="JBHLWO010000002">
    <property type="protein sequence ID" value="MFC0320733.1"/>
    <property type="molecule type" value="Genomic_DNA"/>
</dbReference>
<keyword evidence="1" id="KW-0175">Coiled coil</keyword>
<sequence>MKGKRFKPEQISKILKEFEAGKSVQEITREHGVSAASFYKWRQRYGGLEGSELKRVKELEEENRKLKRMYAELALDLEAAKEVIGKKALKPCQKKQIARELMESGKGISRACRLLGLSKTCYYYVSIRDDSQVESALRKKAEDFPREGFCKAFNRLRREGDGWNHKRVHRIYKLIGLNLRRKARRRLPQGVKQPLVKPISPNDTWSMDFMSDALSNGRRFRSFNVMDDFNREALHIEVDHSLRSSRVVWVLNHLIKRRGKPGKIRMDNGPEFISELLTEWSKVNGIEFIYILPGKPTQNGFVERLNGTYRENVLDCYLFDTLDEVREVTWQWMDDYNNHRPHDSLGNMSPTEYAALSAFEGDKQAC</sequence>
<dbReference type="SUPFAM" id="SSF53098">
    <property type="entry name" value="Ribonuclease H-like"/>
    <property type="match status" value="1"/>
</dbReference>
<accession>A0ABV6HPC2</accession>
<dbReference type="InterPro" id="IPR009057">
    <property type="entry name" value="Homeodomain-like_sf"/>
</dbReference>
<comment type="caution">
    <text evidence="3">The sequence shown here is derived from an EMBL/GenBank/DDBJ whole genome shotgun (WGS) entry which is preliminary data.</text>
</comment>
<name>A0ABV6HPC2_9SPHI</name>
<reference evidence="3 4" key="1">
    <citation type="submission" date="2024-09" db="EMBL/GenBank/DDBJ databases">
        <authorList>
            <person name="Sun Q."/>
            <person name="Mori K."/>
        </authorList>
    </citation>
    <scope>NUCLEOTIDE SEQUENCE [LARGE SCALE GENOMIC DNA]</scope>
    <source>
        <strain evidence="3 4">CCM 7765</strain>
    </source>
</reference>
<organism evidence="3 4">
    <name type="scientific">Olivibacter oleidegradans</name>
    <dbReference type="NCBI Taxonomy" id="760123"/>
    <lineage>
        <taxon>Bacteria</taxon>
        <taxon>Pseudomonadati</taxon>
        <taxon>Bacteroidota</taxon>
        <taxon>Sphingobacteriia</taxon>
        <taxon>Sphingobacteriales</taxon>
        <taxon>Sphingobacteriaceae</taxon>
        <taxon>Olivibacter</taxon>
    </lineage>
</organism>
<dbReference type="NCBIfam" id="NF033516">
    <property type="entry name" value="transpos_IS3"/>
    <property type="match status" value="1"/>
</dbReference>
<evidence type="ECO:0000313" key="4">
    <source>
        <dbReference type="Proteomes" id="UP001589774"/>
    </source>
</evidence>
<dbReference type="InterPro" id="IPR002514">
    <property type="entry name" value="Transposase_8"/>
</dbReference>
<dbReference type="PANTHER" id="PTHR47515">
    <property type="entry name" value="LOW CALCIUM RESPONSE LOCUS PROTEIN T"/>
    <property type="match status" value="1"/>
</dbReference>
<feature type="domain" description="Integrase catalytic" evidence="2">
    <location>
        <begin position="197"/>
        <end position="358"/>
    </location>
</feature>
<dbReference type="InterPro" id="IPR036397">
    <property type="entry name" value="RNaseH_sf"/>
</dbReference>
<evidence type="ECO:0000259" key="2">
    <source>
        <dbReference type="PROSITE" id="PS50994"/>
    </source>
</evidence>
<dbReference type="SUPFAM" id="SSF46689">
    <property type="entry name" value="Homeodomain-like"/>
    <property type="match status" value="1"/>
</dbReference>
<proteinExistence type="predicted"/>
<dbReference type="Proteomes" id="UP001589774">
    <property type="component" value="Unassembled WGS sequence"/>
</dbReference>
<dbReference type="InterPro" id="IPR012337">
    <property type="entry name" value="RNaseH-like_sf"/>
</dbReference>
<protein>
    <submittedName>
        <fullName evidence="3">IS3 family transposase</fullName>
    </submittedName>
</protein>
<dbReference type="InterPro" id="IPR001584">
    <property type="entry name" value="Integrase_cat-core"/>
</dbReference>
<gene>
    <name evidence="3" type="ORF">ACFFI0_20575</name>
</gene>
<dbReference type="Pfam" id="PF13683">
    <property type="entry name" value="rve_3"/>
    <property type="match status" value="1"/>
</dbReference>
<evidence type="ECO:0000256" key="1">
    <source>
        <dbReference type="SAM" id="Coils"/>
    </source>
</evidence>
<dbReference type="Gene3D" id="3.30.420.10">
    <property type="entry name" value="Ribonuclease H-like superfamily/Ribonuclease H"/>
    <property type="match status" value="1"/>
</dbReference>
<dbReference type="InterPro" id="IPR048020">
    <property type="entry name" value="Transpos_IS3"/>
</dbReference>
<evidence type="ECO:0000313" key="3">
    <source>
        <dbReference type="EMBL" id="MFC0320733.1"/>
    </source>
</evidence>
<dbReference type="RefSeq" id="WP_377477654.1">
    <property type="nucleotide sequence ID" value="NZ_JBHLWO010000002.1"/>
</dbReference>
<keyword evidence="4" id="KW-1185">Reference proteome</keyword>
<dbReference type="Pfam" id="PF01527">
    <property type="entry name" value="HTH_Tnp_1"/>
    <property type="match status" value="1"/>
</dbReference>
<feature type="coiled-coil region" evidence="1">
    <location>
        <begin position="49"/>
        <end position="83"/>
    </location>
</feature>